<reference evidence="2" key="2">
    <citation type="submission" date="2019-06" db="EMBL/GenBank/DDBJ databases">
        <title>Co-occurence of chitin degradation, pigmentation and bioactivity in marine Pseudoalteromonas.</title>
        <authorList>
            <person name="Sonnenschein E.C."/>
            <person name="Bech P.K."/>
        </authorList>
    </citation>
    <scope>NUCLEOTIDE SEQUENCE [LARGE SCALE GENOMIC DNA]</scope>
    <source>
        <strain evidence="2">S2897</strain>
    </source>
</reference>
<accession>A0A5S3YK78</accession>
<reference evidence="1 2" key="1">
    <citation type="submission" date="2017-12" db="EMBL/GenBank/DDBJ databases">
        <authorList>
            <person name="Paulsen S."/>
            <person name="Gram L.K."/>
        </authorList>
    </citation>
    <scope>NUCLEOTIDE SEQUENCE [LARGE SCALE GENOMIC DNA]</scope>
    <source>
        <strain evidence="1 2">S2897</strain>
    </source>
</reference>
<dbReference type="GO" id="GO:0016301">
    <property type="term" value="F:kinase activity"/>
    <property type="evidence" value="ECO:0007669"/>
    <property type="project" value="UniProtKB-KW"/>
</dbReference>
<dbReference type="AlphaFoldDB" id="A0A5S3YK78"/>
<dbReference type="Proteomes" id="UP000305874">
    <property type="component" value="Unassembled WGS sequence"/>
</dbReference>
<sequence>ESDLDQMENMLSSYLSFATLEQKAHLLNFESTHVTPYIVALIEQVQPKISKAELISSYEVDPELFLTADLHWMARAVTNLLSNACKFASHNIFVKVHELDQYIV</sequence>
<keyword evidence="1" id="KW-0808">Transferase</keyword>
<dbReference type="Gene3D" id="3.30.565.10">
    <property type="entry name" value="Histidine kinase-like ATPase, C-terminal domain"/>
    <property type="match status" value="1"/>
</dbReference>
<organism evidence="1 2">
    <name type="scientific">Pseudoalteromonas ruthenica</name>
    <dbReference type="NCBI Taxonomy" id="151081"/>
    <lineage>
        <taxon>Bacteria</taxon>
        <taxon>Pseudomonadati</taxon>
        <taxon>Pseudomonadota</taxon>
        <taxon>Gammaproteobacteria</taxon>
        <taxon>Alteromonadales</taxon>
        <taxon>Pseudoalteromonadaceae</taxon>
        <taxon>Pseudoalteromonas</taxon>
    </lineage>
</organism>
<protein>
    <submittedName>
        <fullName evidence="1">Two-component sensor histidine kinase</fullName>
    </submittedName>
</protein>
<dbReference type="SUPFAM" id="SSF55874">
    <property type="entry name" value="ATPase domain of HSP90 chaperone/DNA topoisomerase II/histidine kinase"/>
    <property type="match status" value="1"/>
</dbReference>
<comment type="caution">
    <text evidence="1">The sequence shown here is derived from an EMBL/GenBank/DDBJ whole genome shotgun (WGS) entry which is preliminary data.</text>
</comment>
<dbReference type="InterPro" id="IPR036890">
    <property type="entry name" value="HATPase_C_sf"/>
</dbReference>
<evidence type="ECO:0000313" key="1">
    <source>
        <dbReference type="EMBL" id="TMP73929.1"/>
    </source>
</evidence>
<feature type="non-terminal residue" evidence="1">
    <location>
        <position position="104"/>
    </location>
</feature>
<feature type="non-terminal residue" evidence="1">
    <location>
        <position position="1"/>
    </location>
</feature>
<evidence type="ECO:0000313" key="2">
    <source>
        <dbReference type="Proteomes" id="UP000305874"/>
    </source>
</evidence>
<gene>
    <name evidence="1" type="ORF">CWC05_22375</name>
</gene>
<name>A0A5S3YK78_9GAMM</name>
<proteinExistence type="predicted"/>
<keyword evidence="1" id="KW-0418">Kinase</keyword>
<dbReference type="EMBL" id="PNCG01000748">
    <property type="protein sequence ID" value="TMP73929.1"/>
    <property type="molecule type" value="Genomic_DNA"/>
</dbReference>